<accession>A0A5S3Z066</accession>
<evidence type="ECO:0000313" key="2">
    <source>
        <dbReference type="EMBL" id="TMP83603.1"/>
    </source>
</evidence>
<organism evidence="2 3">
    <name type="scientific">Pseudoalteromonas phenolica</name>
    <dbReference type="NCBI Taxonomy" id="161398"/>
    <lineage>
        <taxon>Bacteria</taxon>
        <taxon>Pseudomonadati</taxon>
        <taxon>Pseudomonadota</taxon>
        <taxon>Gammaproteobacteria</taxon>
        <taxon>Alteromonadales</taxon>
        <taxon>Pseudoalteromonadaceae</taxon>
        <taxon>Pseudoalteromonas</taxon>
    </lineage>
</organism>
<comment type="caution">
    <text evidence="2">The sequence shown here is derived from an EMBL/GenBank/DDBJ whole genome shotgun (WGS) entry which is preliminary data.</text>
</comment>
<dbReference type="Proteomes" id="UP000307362">
    <property type="component" value="Unassembled WGS sequence"/>
</dbReference>
<reference evidence="2 3" key="1">
    <citation type="submission" date="2017-12" db="EMBL/GenBank/DDBJ databases">
        <authorList>
            <person name="Paulsen S."/>
            <person name="Gram L.K."/>
        </authorList>
    </citation>
    <scope>NUCLEOTIDE SEQUENCE [LARGE SCALE GENOMIC DNA]</scope>
    <source>
        <strain evidence="2 3">S1189</strain>
    </source>
</reference>
<protein>
    <submittedName>
        <fullName evidence="2">Uncharacterized protein</fullName>
    </submittedName>
</protein>
<proteinExistence type="predicted"/>
<dbReference type="EMBL" id="PNCM01000006">
    <property type="protein sequence ID" value="TMP83603.1"/>
    <property type="molecule type" value="Genomic_DNA"/>
</dbReference>
<gene>
    <name evidence="2" type="ORF">CWB73_01935</name>
</gene>
<reference evidence="3" key="2">
    <citation type="submission" date="2019-06" db="EMBL/GenBank/DDBJ databases">
        <title>Co-occurence of chitin degradation, pigmentation and bioactivity in marine Pseudoalteromonas.</title>
        <authorList>
            <person name="Sonnenschein E.C."/>
            <person name="Bech P.K."/>
        </authorList>
    </citation>
    <scope>NUCLEOTIDE SEQUENCE [LARGE SCALE GENOMIC DNA]</scope>
    <source>
        <strain evidence="3">S1189</strain>
    </source>
</reference>
<feature type="region of interest" description="Disordered" evidence="1">
    <location>
        <begin position="102"/>
        <end position="123"/>
    </location>
</feature>
<name>A0A5S3Z066_9GAMM</name>
<dbReference type="AlphaFoldDB" id="A0A5S3Z066"/>
<evidence type="ECO:0000256" key="1">
    <source>
        <dbReference type="SAM" id="MobiDB-lite"/>
    </source>
</evidence>
<evidence type="ECO:0000313" key="3">
    <source>
        <dbReference type="Proteomes" id="UP000307362"/>
    </source>
</evidence>
<sequence length="151" mass="15286">MESRFSTSSAACSSERAYLLNKGFKGYSSLNGCLLDSRIDLALDAGITVAICLFDASKYICGLSLVKLGHGLSKHGKEAQACIKSQYDAQKALETCEANNGGGSSGGSGGSEGNTGGSNGGSTGGGGGFKRVCYSVETGGGVTSWCEFKPV</sequence>